<name>Q2R386_ORYSJ</name>
<sequence>MGYYDLLPQEVDEAGIADGYRRRTLTAASSLVPAACGSTGGMPCIPAARRGRCKLLGVATGDGCQLRCGWPRKAVESAFQMADRQGQVWIDSATIDKGEYVMRWRQGVSTCRRQQRRMQVPMTRICYHLLHTDSNMTDY</sequence>
<evidence type="ECO:0000313" key="1">
    <source>
        <dbReference type="EMBL" id="ABA94054.1"/>
    </source>
</evidence>
<proteinExistence type="predicted"/>
<accession>Q2R386</accession>
<reference evidence="1" key="1">
    <citation type="journal article" date="2005" name="BMC Biol.">
        <title>The sequence of rice chromosomes 11 and 12, rich in disease resistance genes and recent gene duplications.</title>
        <authorList>
            <consortium name="The rice chromosomes 11 and 12 sequencing consortia"/>
        </authorList>
    </citation>
    <scope>NUCLEOTIDE SEQUENCE [LARGE SCALE GENOMIC DNA]</scope>
</reference>
<dbReference type="EMBL" id="DP000010">
    <property type="protein sequence ID" value="ABA94054.1"/>
    <property type="molecule type" value="Genomic_DNA"/>
</dbReference>
<dbReference type="AlphaFoldDB" id="Q2R386"/>
<reference evidence="1" key="3">
    <citation type="submission" date="2006-01" db="EMBL/GenBank/DDBJ databases">
        <authorList>
            <person name="Buell R."/>
        </authorList>
    </citation>
    <scope>NUCLEOTIDE SEQUENCE</scope>
</reference>
<protein>
    <submittedName>
        <fullName evidence="1">Uncharacterized protein</fullName>
    </submittedName>
</protein>
<reference evidence="1" key="2">
    <citation type="submission" date="2005-04" db="EMBL/GenBank/DDBJ databases">
        <authorList>
            <person name="Buell C.R."/>
            <person name="Wing R.A."/>
            <person name="McCombie W.A."/>
            <person name="Ouyang S."/>
        </authorList>
    </citation>
    <scope>NUCLEOTIDE SEQUENCE</scope>
</reference>
<organism evidence="1">
    <name type="scientific">Oryza sativa subsp. japonica</name>
    <name type="common">Rice</name>
    <dbReference type="NCBI Taxonomy" id="39947"/>
    <lineage>
        <taxon>Eukaryota</taxon>
        <taxon>Viridiplantae</taxon>
        <taxon>Streptophyta</taxon>
        <taxon>Embryophyta</taxon>
        <taxon>Tracheophyta</taxon>
        <taxon>Spermatophyta</taxon>
        <taxon>Magnoliopsida</taxon>
        <taxon>Liliopsida</taxon>
        <taxon>Poales</taxon>
        <taxon>Poaceae</taxon>
        <taxon>BOP clade</taxon>
        <taxon>Oryzoideae</taxon>
        <taxon>Oryzeae</taxon>
        <taxon>Oryzinae</taxon>
        <taxon>Oryza</taxon>
        <taxon>Oryza sativa</taxon>
    </lineage>
</organism>
<gene>
    <name evidence="1" type="ordered locus">LOC_Os11g32800</name>
</gene>